<feature type="transmembrane region" description="Helical" evidence="20">
    <location>
        <begin position="116"/>
        <end position="136"/>
    </location>
</feature>
<dbReference type="Proteomes" id="UP000535078">
    <property type="component" value="Unassembled WGS sequence"/>
</dbReference>
<dbReference type="RefSeq" id="WP_167920923.1">
    <property type="nucleotide sequence ID" value="NZ_JAATIT010000002.1"/>
</dbReference>
<keyword evidence="12" id="KW-0520">NAD</keyword>
<keyword evidence="6" id="KW-1003">Cell membrane</keyword>
<dbReference type="GO" id="GO:0050661">
    <property type="term" value="F:NADP binding"/>
    <property type="evidence" value="ECO:0007669"/>
    <property type="project" value="InterPro"/>
</dbReference>
<evidence type="ECO:0000256" key="9">
    <source>
        <dbReference type="ARBA" id="ARBA00022857"/>
    </source>
</evidence>
<feature type="transmembrane region" description="Helical" evidence="20">
    <location>
        <begin position="278"/>
        <end position="307"/>
    </location>
</feature>
<evidence type="ECO:0000256" key="2">
    <source>
        <dbReference type="ARBA" id="ARBA00004429"/>
    </source>
</evidence>
<accession>A0A7X6B868</accession>
<keyword evidence="11 20" id="KW-1133">Transmembrane helix</keyword>
<dbReference type="InterPro" id="IPR034300">
    <property type="entry name" value="PNTB-like"/>
</dbReference>
<keyword evidence="23" id="KW-1185">Reference proteome</keyword>
<comment type="function">
    <text evidence="1">The transhydrogenation between NADH and NADP is coupled to respiration and ATP hydrolysis and functions as a proton pump across the membrane.</text>
</comment>
<keyword evidence="7" id="KW-0997">Cell inner membrane</keyword>
<evidence type="ECO:0000313" key="22">
    <source>
        <dbReference type="EMBL" id="NJB89435.1"/>
    </source>
</evidence>
<dbReference type="GO" id="GO:0008750">
    <property type="term" value="F:proton-translocating NAD(P)+ transhydrogenase activity"/>
    <property type="evidence" value="ECO:0007669"/>
    <property type="project" value="UniProtKB-EC"/>
</dbReference>
<evidence type="ECO:0000256" key="3">
    <source>
        <dbReference type="ARBA" id="ARBA00007919"/>
    </source>
</evidence>
<feature type="transmembrane region" description="Helical" evidence="20">
    <location>
        <begin position="85"/>
        <end position="104"/>
    </location>
</feature>
<keyword evidence="10" id="KW-1278">Translocase</keyword>
<comment type="subunit">
    <text evidence="17">Complex of an alpha and a beta chain; in Rhodospirillum, the alpha chain seems to be made of two subunits.</text>
</comment>
<dbReference type="GO" id="GO:0016491">
    <property type="term" value="F:oxidoreductase activity"/>
    <property type="evidence" value="ECO:0007669"/>
    <property type="project" value="UniProtKB-KW"/>
</dbReference>
<dbReference type="Pfam" id="PF02233">
    <property type="entry name" value="PNTB"/>
    <property type="match status" value="1"/>
</dbReference>
<evidence type="ECO:0000256" key="5">
    <source>
        <dbReference type="ARBA" id="ARBA00014581"/>
    </source>
</evidence>
<evidence type="ECO:0000256" key="20">
    <source>
        <dbReference type="SAM" id="Phobius"/>
    </source>
</evidence>
<protein>
    <recommendedName>
        <fullName evidence="5">NAD(P) transhydrogenase subunit beta</fullName>
        <ecNumber evidence="4">7.1.1.1</ecNumber>
    </recommendedName>
    <alternativeName>
        <fullName evidence="15">Nicotinamide nucleotide transhydrogenase subunit beta</fullName>
    </alternativeName>
    <alternativeName>
        <fullName evidence="19">Proton-translocating transhydrogenase NADP(H)-binding component</fullName>
    </alternativeName>
    <alternativeName>
        <fullName evidence="14">Pyridine nucleotide transhydrogenase subunit beta</fullName>
    </alternativeName>
    <alternativeName>
        <fullName evidence="18">dIII</fullName>
    </alternativeName>
</protein>
<feature type="transmembrane region" description="Helical" evidence="20">
    <location>
        <begin position="142"/>
        <end position="162"/>
    </location>
</feature>
<dbReference type="PANTHER" id="PTHR44758">
    <property type="entry name" value="NAD(P) TRANSHYDROGENASE SUBUNIT BETA"/>
    <property type="match status" value="1"/>
</dbReference>
<feature type="transmembrane region" description="Helical" evidence="20">
    <location>
        <begin position="214"/>
        <end position="231"/>
    </location>
</feature>
<evidence type="ECO:0000256" key="11">
    <source>
        <dbReference type="ARBA" id="ARBA00022989"/>
    </source>
</evidence>
<dbReference type="InterPro" id="IPR029035">
    <property type="entry name" value="DHS-like_NAD/FAD-binding_dom"/>
</dbReference>
<comment type="subcellular location">
    <subcellularLocation>
        <location evidence="2">Cell inner membrane</location>
        <topology evidence="2">Multi-pass membrane protein</topology>
    </subcellularLocation>
</comment>
<evidence type="ECO:0000256" key="16">
    <source>
        <dbReference type="ARBA" id="ARBA00048202"/>
    </source>
</evidence>
<feature type="domain" description="NADP transhydrogenase beta-like" evidence="21">
    <location>
        <begin position="23"/>
        <end position="512"/>
    </location>
</feature>
<proteinExistence type="inferred from homology"/>
<feature type="transmembrane region" description="Helical" evidence="20">
    <location>
        <begin position="238"/>
        <end position="258"/>
    </location>
</feature>
<keyword evidence="9" id="KW-0521">NADP</keyword>
<dbReference type="GO" id="GO:0005886">
    <property type="term" value="C:plasma membrane"/>
    <property type="evidence" value="ECO:0007669"/>
    <property type="project" value="UniProtKB-SubCell"/>
</dbReference>
<evidence type="ECO:0000256" key="12">
    <source>
        <dbReference type="ARBA" id="ARBA00023027"/>
    </source>
</evidence>
<dbReference type="InterPro" id="IPR012136">
    <property type="entry name" value="NADH_DH_b"/>
</dbReference>
<reference evidence="22 23" key="1">
    <citation type="submission" date="2020-03" db="EMBL/GenBank/DDBJ databases">
        <title>Genomic Encyclopedia of Type Strains, Phase IV (KMG-IV): sequencing the most valuable type-strain genomes for metagenomic binning, comparative biology and taxonomic classification.</title>
        <authorList>
            <person name="Goeker M."/>
        </authorList>
    </citation>
    <scope>NUCLEOTIDE SEQUENCE [LARGE SCALE GENOMIC DNA]</scope>
    <source>
        <strain evidence="22 23">DSM 25229</strain>
    </source>
</reference>
<keyword evidence="8 20" id="KW-0812">Transmembrane</keyword>
<evidence type="ECO:0000256" key="19">
    <source>
        <dbReference type="ARBA" id="ARBA00083514"/>
    </source>
</evidence>
<comment type="similarity">
    <text evidence="3">Belongs to the PNT beta subunit family.</text>
</comment>
<keyword evidence="13 20" id="KW-0472">Membrane</keyword>
<feature type="transmembrane region" description="Helical" evidence="20">
    <location>
        <begin position="20"/>
        <end position="39"/>
    </location>
</feature>
<evidence type="ECO:0000256" key="6">
    <source>
        <dbReference type="ARBA" id="ARBA00022475"/>
    </source>
</evidence>
<comment type="catalytic activity">
    <reaction evidence="16">
        <text>NAD(+) + NADPH + H(+)(in) = NADH + NADP(+) + H(+)(out)</text>
        <dbReference type="Rhea" id="RHEA:47992"/>
        <dbReference type="ChEBI" id="CHEBI:15378"/>
        <dbReference type="ChEBI" id="CHEBI:57540"/>
        <dbReference type="ChEBI" id="CHEBI:57783"/>
        <dbReference type="ChEBI" id="CHEBI:57945"/>
        <dbReference type="ChEBI" id="CHEBI:58349"/>
        <dbReference type="EC" id="7.1.1.1"/>
    </reaction>
</comment>
<sequence>MEFQSILSAVTGGHGAVNPWAATAYLIAGVFFILALRGLSSPASSQRGNRFGMAGMTIAVVTTLLTHVPWKTGDATNSFAGVDPVAMAEILGAIAIGAVIGIVMARKIAMTAMPQLVAAFHSLVGLAAVAVGAAAFLNPEAFGIGMSVLFTDYAGSGGAIVGGDRVEWINSVSAIEMGLGVAIGAITFSGSVIAFLKLNGNMSGAPIMLPGRHIINLGTLVAILALIGVFASGYQPQWLFWTIMGLSFAIGFLLIIPIGGADMPVVVSMLNSYSGWAAAAMGFTLGNTAMIITGALVGSSGAILSYIMCRAMNRSFISVIAGGFGGDDAAAGAGGSKEQRPWKPGSAEDAAFLMSQAENVIIVPGYGMAVAQAQHTLREMADQLKKEGVNVKYAIHPVAGRMPGHMNVLLAEANVPYDEVFELEDINGEFAQCDVAFVIGANDVTNPAAKTDKTSPIYGMPVLDVEKAKTVLFVKRSMGGVGYAGVDNDVFYMDQTMMLLGDAKKMADDIVKALSGSGH</sequence>
<feature type="transmembrane region" description="Helical" evidence="20">
    <location>
        <begin position="51"/>
        <end position="70"/>
    </location>
</feature>
<evidence type="ECO:0000256" key="1">
    <source>
        <dbReference type="ARBA" id="ARBA00003943"/>
    </source>
</evidence>
<feature type="transmembrane region" description="Helical" evidence="20">
    <location>
        <begin position="174"/>
        <end position="194"/>
    </location>
</feature>
<evidence type="ECO:0000256" key="14">
    <source>
        <dbReference type="ARBA" id="ARBA00030053"/>
    </source>
</evidence>
<dbReference type="PANTHER" id="PTHR44758:SF1">
    <property type="entry name" value="NAD(P) TRANSHYDROGENASE SUBUNIT BETA"/>
    <property type="match status" value="1"/>
</dbReference>
<dbReference type="PIRSF" id="PIRSF000204">
    <property type="entry name" value="PNTB"/>
    <property type="match status" value="1"/>
</dbReference>
<name>A0A7X6B868_9SPHN</name>
<evidence type="ECO:0000313" key="23">
    <source>
        <dbReference type="Proteomes" id="UP000535078"/>
    </source>
</evidence>
<evidence type="ECO:0000256" key="4">
    <source>
        <dbReference type="ARBA" id="ARBA00012943"/>
    </source>
</evidence>
<organism evidence="22 23">
    <name type="scientific">Sphingopyxis italica</name>
    <dbReference type="NCBI Taxonomy" id="1129133"/>
    <lineage>
        <taxon>Bacteria</taxon>
        <taxon>Pseudomonadati</taxon>
        <taxon>Pseudomonadota</taxon>
        <taxon>Alphaproteobacteria</taxon>
        <taxon>Sphingomonadales</taxon>
        <taxon>Sphingomonadaceae</taxon>
        <taxon>Sphingopyxis</taxon>
    </lineage>
</organism>
<dbReference type="Gene3D" id="3.40.50.1220">
    <property type="entry name" value="TPP-binding domain"/>
    <property type="match status" value="1"/>
</dbReference>
<dbReference type="EMBL" id="JAATIT010000002">
    <property type="protein sequence ID" value="NJB89435.1"/>
    <property type="molecule type" value="Genomic_DNA"/>
</dbReference>
<evidence type="ECO:0000256" key="17">
    <source>
        <dbReference type="ARBA" id="ARBA00066047"/>
    </source>
</evidence>
<evidence type="ECO:0000256" key="7">
    <source>
        <dbReference type="ARBA" id="ARBA00022519"/>
    </source>
</evidence>
<evidence type="ECO:0000256" key="10">
    <source>
        <dbReference type="ARBA" id="ARBA00022967"/>
    </source>
</evidence>
<evidence type="ECO:0000256" key="8">
    <source>
        <dbReference type="ARBA" id="ARBA00022692"/>
    </source>
</evidence>
<dbReference type="SUPFAM" id="SSF52467">
    <property type="entry name" value="DHS-like NAD/FAD-binding domain"/>
    <property type="match status" value="1"/>
</dbReference>
<dbReference type="FunFam" id="3.40.50.1220:FF:000002">
    <property type="entry name" value="NAD(P) transhydrogenase subunit beta"/>
    <property type="match status" value="1"/>
</dbReference>
<gene>
    <name evidence="22" type="ORF">GGR90_001610</name>
</gene>
<evidence type="ECO:0000256" key="18">
    <source>
        <dbReference type="ARBA" id="ARBA00083284"/>
    </source>
</evidence>
<dbReference type="AlphaFoldDB" id="A0A7X6B868"/>
<keyword evidence="22" id="KW-0560">Oxidoreductase</keyword>
<evidence type="ECO:0000256" key="15">
    <source>
        <dbReference type="ARBA" id="ARBA00033258"/>
    </source>
</evidence>
<evidence type="ECO:0000259" key="21">
    <source>
        <dbReference type="Pfam" id="PF02233"/>
    </source>
</evidence>
<comment type="caution">
    <text evidence="22">The sequence shown here is derived from an EMBL/GenBank/DDBJ whole genome shotgun (WGS) entry which is preliminary data.</text>
</comment>
<dbReference type="EC" id="7.1.1.1" evidence="4"/>
<evidence type="ECO:0000256" key="13">
    <source>
        <dbReference type="ARBA" id="ARBA00023136"/>
    </source>
</evidence>